<dbReference type="Gramene" id="AUR62019842-RA">
    <property type="protein sequence ID" value="AUR62019842-RA:cds"/>
    <property type="gene ID" value="AUR62019842"/>
</dbReference>
<dbReference type="Proteomes" id="UP000596660">
    <property type="component" value="Unplaced"/>
</dbReference>
<dbReference type="InterPro" id="IPR057212">
    <property type="entry name" value="DUF7890"/>
</dbReference>
<dbReference type="PANTHER" id="PTHR36782">
    <property type="entry name" value="BNAC03G62080D PROTEIN"/>
    <property type="match status" value="1"/>
</dbReference>
<keyword evidence="3" id="KW-1185">Reference proteome</keyword>
<evidence type="ECO:0000313" key="3">
    <source>
        <dbReference type="Proteomes" id="UP000596660"/>
    </source>
</evidence>
<proteinExistence type="predicted"/>
<organism evidence="2 3">
    <name type="scientific">Chenopodium quinoa</name>
    <name type="common">Quinoa</name>
    <dbReference type="NCBI Taxonomy" id="63459"/>
    <lineage>
        <taxon>Eukaryota</taxon>
        <taxon>Viridiplantae</taxon>
        <taxon>Streptophyta</taxon>
        <taxon>Embryophyta</taxon>
        <taxon>Tracheophyta</taxon>
        <taxon>Spermatophyta</taxon>
        <taxon>Magnoliopsida</taxon>
        <taxon>eudicotyledons</taxon>
        <taxon>Gunneridae</taxon>
        <taxon>Pentapetalae</taxon>
        <taxon>Caryophyllales</taxon>
        <taxon>Chenopodiaceae</taxon>
        <taxon>Chenopodioideae</taxon>
        <taxon>Atripliceae</taxon>
        <taxon>Chenopodium</taxon>
    </lineage>
</organism>
<dbReference type="AlphaFoldDB" id="A0A803LWJ1"/>
<dbReference type="PANTHER" id="PTHR36782:SF1">
    <property type="entry name" value="CALCIUM UNIPORTER PROTEIN"/>
    <property type="match status" value="1"/>
</dbReference>
<evidence type="ECO:0000259" key="1">
    <source>
        <dbReference type="Pfam" id="PF25418"/>
    </source>
</evidence>
<reference evidence="2" key="1">
    <citation type="journal article" date="2017" name="Nature">
        <title>The genome of Chenopodium quinoa.</title>
        <authorList>
            <person name="Jarvis D.E."/>
            <person name="Ho Y.S."/>
            <person name="Lightfoot D.J."/>
            <person name="Schmoeckel S.M."/>
            <person name="Li B."/>
            <person name="Borm T.J.A."/>
            <person name="Ohyanagi H."/>
            <person name="Mineta K."/>
            <person name="Michell C.T."/>
            <person name="Saber N."/>
            <person name="Kharbatia N.M."/>
            <person name="Rupper R.R."/>
            <person name="Sharp A.R."/>
            <person name="Dally N."/>
            <person name="Boughton B.A."/>
            <person name="Woo Y.H."/>
            <person name="Gao G."/>
            <person name="Schijlen E.G.W.M."/>
            <person name="Guo X."/>
            <person name="Momin A.A."/>
            <person name="Negrao S."/>
            <person name="Al-Babili S."/>
            <person name="Gehring C."/>
            <person name="Roessner U."/>
            <person name="Jung C."/>
            <person name="Murphy K."/>
            <person name="Arold S.T."/>
            <person name="Gojobori T."/>
            <person name="van der Linden C.G."/>
            <person name="van Loo E.N."/>
            <person name="Jellen E.N."/>
            <person name="Maughan P.J."/>
            <person name="Tester M."/>
        </authorList>
    </citation>
    <scope>NUCLEOTIDE SEQUENCE [LARGE SCALE GENOMIC DNA]</scope>
    <source>
        <strain evidence="2">cv. PI 614886</strain>
    </source>
</reference>
<reference evidence="2" key="2">
    <citation type="submission" date="2021-03" db="UniProtKB">
        <authorList>
            <consortium name="EnsemblPlants"/>
        </authorList>
    </citation>
    <scope>IDENTIFICATION</scope>
</reference>
<accession>A0A803LWJ1</accession>
<feature type="domain" description="DUF7890" evidence="1">
    <location>
        <begin position="83"/>
        <end position="128"/>
    </location>
</feature>
<dbReference type="EnsemblPlants" id="AUR62019842-RA">
    <property type="protein sequence ID" value="AUR62019842-RA:cds"/>
    <property type="gene ID" value="AUR62019842"/>
</dbReference>
<dbReference type="Pfam" id="PF25418">
    <property type="entry name" value="DUF7890"/>
    <property type="match status" value="1"/>
</dbReference>
<protein>
    <recommendedName>
        <fullName evidence="1">DUF7890 domain-containing protein</fullName>
    </recommendedName>
</protein>
<sequence length="180" mass="20781">MLTMFALDKLLETITKTKDRTPPRRLQRSPKIVGYYREDDEYLEMSSELREPLLSSSRVKDDCDDQGKNIKGVKQVSNKSQNNIRVKVLLTKEEAAKMLSKCKGEGALDFKDVVNELMKLPAQRINIVPEVVLRYRTIILLLVVMLQRLYCWYSRTPTVRSTLLNHVFGLIVKNANSDLH</sequence>
<evidence type="ECO:0000313" key="2">
    <source>
        <dbReference type="EnsemblPlants" id="AUR62019842-RA:cds"/>
    </source>
</evidence>
<name>A0A803LWJ1_CHEQI</name>